<dbReference type="GO" id="GO:0005737">
    <property type="term" value="C:cytoplasm"/>
    <property type="evidence" value="ECO:0007669"/>
    <property type="project" value="TreeGrafter"/>
</dbReference>
<dbReference type="Gene3D" id="1.10.510.10">
    <property type="entry name" value="Transferase(Phosphotransferase) domain 1"/>
    <property type="match status" value="1"/>
</dbReference>
<name>U6GQQ7_EIMAC</name>
<feature type="binding site" evidence="3">
    <location>
        <position position="229"/>
    </location>
    <ligand>
        <name>ATP</name>
        <dbReference type="ChEBI" id="CHEBI:30616"/>
    </ligand>
</feature>
<keyword evidence="8" id="KW-1185">Reference proteome</keyword>
<dbReference type="GO" id="GO:0005634">
    <property type="term" value="C:nucleus"/>
    <property type="evidence" value="ECO:0007669"/>
    <property type="project" value="TreeGrafter"/>
</dbReference>
<accession>U6GQQ7</accession>
<keyword evidence="1 3" id="KW-0547">Nucleotide-binding</keyword>
<keyword evidence="5" id="KW-0732">Signal</keyword>
<dbReference type="InterPro" id="IPR011009">
    <property type="entry name" value="Kinase-like_dom_sf"/>
</dbReference>
<dbReference type="OMA" id="HANGLCH"/>
<feature type="signal peptide" evidence="5">
    <location>
        <begin position="1"/>
        <end position="31"/>
    </location>
</feature>
<dbReference type="Proteomes" id="UP000018050">
    <property type="component" value="Unassembled WGS sequence"/>
</dbReference>
<dbReference type="OrthoDB" id="346029at2759"/>
<reference evidence="7" key="2">
    <citation type="submission" date="2013-10" db="EMBL/GenBank/DDBJ databases">
        <authorList>
            <person name="Aslett M."/>
        </authorList>
    </citation>
    <scope>NUCLEOTIDE SEQUENCE</scope>
    <source>
        <strain evidence="7">Houghton</strain>
    </source>
</reference>
<dbReference type="GeneID" id="25274266"/>
<dbReference type="InterPro" id="IPR017441">
    <property type="entry name" value="Protein_kinase_ATP_BS"/>
</dbReference>
<sequence>MKRSPLFVFLCGLAPLFLFLCLSSPAIRGEAAPPAAAEEKQQHISFYQRSPGERKKFAEAIRGLQRGGKPSFADVVLQATRGRTAGAAAAAASAASAAAKNRASKQQQHQKPHCKTNLSLPKVQQQVVDTLKVNRAAKASDKKQAATHNADKHHLDDILQSLLRIVEEEASGIYLYHVRDPITGITVVEACKVNITGFLGAGGTAVVMKASVVDEGIAAVLGFDEVAIKMQYYTFGKPVEITKRLKTLILQDMQEMIQSEIKPLKQAAAAAQGAAASGRGGSKATTARKIVEENRWVLPVYIAEMVDPEETLLLHKETLFFNTVLITKVMAGDGADLLHNSPYGNTVDRLPVEASVFVCAQVIETVAKLHANGLCHADVKPENFLIGKDGTIHLADFGMVGGIGERRKCSEKITLLFMDPTHARCWLRGGWMCLSDKYDAWSVGLTCYVIISGGRLPYNIPNGEGLQEYLSLIDKTQSSRSLALQSPAQELLDMGVPGPWAETIADLLDRDRSHRKTPLNLTGEFSSWPPETANLRGKTRSA</sequence>
<evidence type="ECO:0000259" key="6">
    <source>
        <dbReference type="PROSITE" id="PS50011"/>
    </source>
</evidence>
<keyword evidence="7" id="KW-0808">Transferase</keyword>
<evidence type="ECO:0000313" key="7">
    <source>
        <dbReference type="EMBL" id="CDI81583.1"/>
    </source>
</evidence>
<dbReference type="GO" id="GO:0044773">
    <property type="term" value="P:mitotic DNA damage checkpoint signaling"/>
    <property type="evidence" value="ECO:0007669"/>
    <property type="project" value="TreeGrafter"/>
</dbReference>
<dbReference type="SUPFAM" id="SSF56112">
    <property type="entry name" value="Protein kinase-like (PK-like)"/>
    <property type="match status" value="1"/>
</dbReference>
<gene>
    <name evidence="7" type="ORF">EAH_00061960</name>
</gene>
<evidence type="ECO:0000256" key="1">
    <source>
        <dbReference type="ARBA" id="ARBA00022741"/>
    </source>
</evidence>
<evidence type="ECO:0000256" key="2">
    <source>
        <dbReference type="ARBA" id="ARBA00022840"/>
    </source>
</evidence>
<keyword evidence="7" id="KW-0418">Kinase</keyword>
<dbReference type="PROSITE" id="PS50011">
    <property type="entry name" value="PROTEIN_KINASE_DOM"/>
    <property type="match status" value="1"/>
</dbReference>
<evidence type="ECO:0000313" key="8">
    <source>
        <dbReference type="Proteomes" id="UP000018050"/>
    </source>
</evidence>
<feature type="region of interest" description="Disordered" evidence="4">
    <location>
        <begin position="98"/>
        <end position="118"/>
    </location>
</feature>
<evidence type="ECO:0000256" key="4">
    <source>
        <dbReference type="SAM" id="MobiDB-lite"/>
    </source>
</evidence>
<protein>
    <submittedName>
        <fullName evidence="7">Rhoptry kinase family protein ROP30, putative</fullName>
    </submittedName>
</protein>
<dbReference type="EMBL" id="HG671711">
    <property type="protein sequence ID" value="CDI81583.1"/>
    <property type="molecule type" value="Genomic_DNA"/>
</dbReference>
<dbReference type="GO" id="GO:0004674">
    <property type="term" value="F:protein serine/threonine kinase activity"/>
    <property type="evidence" value="ECO:0007669"/>
    <property type="project" value="TreeGrafter"/>
</dbReference>
<dbReference type="InterPro" id="IPR008271">
    <property type="entry name" value="Ser/Thr_kinase_AS"/>
</dbReference>
<feature type="domain" description="Protein kinase" evidence="6">
    <location>
        <begin position="193"/>
        <end position="529"/>
    </location>
</feature>
<dbReference type="VEuPathDB" id="ToxoDB:EAH_00061960"/>
<dbReference type="AlphaFoldDB" id="U6GQQ7"/>
<dbReference type="PANTHER" id="PTHR44167:SF24">
    <property type="entry name" value="SERINE_THREONINE-PROTEIN KINASE CHK2"/>
    <property type="match status" value="1"/>
</dbReference>
<dbReference type="PROSITE" id="PS00107">
    <property type="entry name" value="PROTEIN_KINASE_ATP"/>
    <property type="match status" value="1"/>
</dbReference>
<dbReference type="InterPro" id="IPR000719">
    <property type="entry name" value="Prot_kinase_dom"/>
</dbReference>
<proteinExistence type="predicted"/>
<evidence type="ECO:0000256" key="3">
    <source>
        <dbReference type="PROSITE-ProRule" id="PRU10141"/>
    </source>
</evidence>
<feature type="chain" id="PRO_5004671497" evidence="5">
    <location>
        <begin position="32"/>
        <end position="542"/>
    </location>
</feature>
<dbReference type="SMART" id="SM00220">
    <property type="entry name" value="S_TKc"/>
    <property type="match status" value="1"/>
</dbReference>
<evidence type="ECO:0000256" key="5">
    <source>
        <dbReference type="SAM" id="SignalP"/>
    </source>
</evidence>
<dbReference type="Pfam" id="PF00069">
    <property type="entry name" value="Pkinase"/>
    <property type="match status" value="1"/>
</dbReference>
<reference evidence="7" key="1">
    <citation type="submission" date="2013-10" db="EMBL/GenBank/DDBJ databases">
        <title>Genomic analysis of the causative agents of coccidiosis in chickens.</title>
        <authorList>
            <person name="Reid A.J."/>
            <person name="Blake D."/>
            <person name="Billington K."/>
            <person name="Browne H."/>
            <person name="Dunn M."/>
            <person name="Hung S."/>
            <person name="Kawahara F."/>
            <person name="Miranda-Saavedra D."/>
            <person name="Mourier T."/>
            <person name="Nagra H."/>
            <person name="Otto T.D."/>
            <person name="Rawlings N."/>
            <person name="Sanchez A."/>
            <person name="Sanders M."/>
            <person name="Subramaniam C."/>
            <person name="Tay Y."/>
            <person name="Dear P."/>
            <person name="Doerig C."/>
            <person name="Gruber A."/>
            <person name="Parkinson J."/>
            <person name="Shirley M."/>
            <person name="Wan K.L."/>
            <person name="Berriman M."/>
            <person name="Tomley F."/>
            <person name="Pain A."/>
        </authorList>
    </citation>
    <scope>NUCLEOTIDE SEQUENCE</scope>
    <source>
        <strain evidence="7">Houghton</strain>
    </source>
</reference>
<organism evidence="7 8">
    <name type="scientific">Eimeria acervulina</name>
    <name type="common">Coccidian parasite</name>
    <dbReference type="NCBI Taxonomy" id="5801"/>
    <lineage>
        <taxon>Eukaryota</taxon>
        <taxon>Sar</taxon>
        <taxon>Alveolata</taxon>
        <taxon>Apicomplexa</taxon>
        <taxon>Conoidasida</taxon>
        <taxon>Coccidia</taxon>
        <taxon>Eucoccidiorida</taxon>
        <taxon>Eimeriorina</taxon>
        <taxon>Eimeriidae</taxon>
        <taxon>Eimeria</taxon>
    </lineage>
</organism>
<dbReference type="RefSeq" id="XP_013248738.1">
    <property type="nucleotide sequence ID" value="XM_013393284.1"/>
</dbReference>
<dbReference type="PROSITE" id="PS00108">
    <property type="entry name" value="PROTEIN_KINASE_ST"/>
    <property type="match status" value="1"/>
</dbReference>
<dbReference type="GO" id="GO:0005524">
    <property type="term" value="F:ATP binding"/>
    <property type="evidence" value="ECO:0007669"/>
    <property type="project" value="UniProtKB-UniRule"/>
</dbReference>
<dbReference type="PANTHER" id="PTHR44167">
    <property type="entry name" value="OVARIAN-SPECIFIC SERINE/THREONINE-PROTEIN KINASE LOK-RELATED"/>
    <property type="match status" value="1"/>
</dbReference>
<keyword evidence="2 3" id="KW-0067">ATP-binding</keyword>